<keyword evidence="1" id="KW-0677">Repeat</keyword>
<dbReference type="STRING" id="1121302.SAMN02745163_02276"/>
<dbReference type="Pfam" id="PF13181">
    <property type="entry name" value="TPR_8"/>
    <property type="match status" value="1"/>
</dbReference>
<evidence type="ECO:0000256" key="2">
    <source>
        <dbReference type="ARBA" id="ARBA00022803"/>
    </source>
</evidence>
<proteinExistence type="predicted"/>
<evidence type="ECO:0000256" key="1">
    <source>
        <dbReference type="ARBA" id="ARBA00022737"/>
    </source>
</evidence>
<name>A0A1M6KRL4_9CLOT</name>
<gene>
    <name evidence="4" type="ORF">SAMN02745163_02276</name>
</gene>
<feature type="repeat" description="TPR" evidence="3">
    <location>
        <begin position="250"/>
        <end position="283"/>
    </location>
</feature>
<evidence type="ECO:0000313" key="5">
    <source>
        <dbReference type="Proteomes" id="UP000184310"/>
    </source>
</evidence>
<dbReference type="PROSITE" id="PS50293">
    <property type="entry name" value="TPR_REGION"/>
    <property type="match status" value="1"/>
</dbReference>
<dbReference type="SUPFAM" id="SSF48452">
    <property type="entry name" value="TPR-like"/>
    <property type="match status" value="1"/>
</dbReference>
<dbReference type="OrthoDB" id="358807at2"/>
<evidence type="ECO:0000256" key="3">
    <source>
        <dbReference type="PROSITE-ProRule" id="PRU00339"/>
    </source>
</evidence>
<protein>
    <submittedName>
        <fullName evidence="4">Tetratricopeptide repeat-containing protein</fullName>
    </submittedName>
</protein>
<dbReference type="AlphaFoldDB" id="A0A1M6KRL4"/>
<dbReference type="InterPro" id="IPR019734">
    <property type="entry name" value="TPR_rpt"/>
</dbReference>
<sequence>MNYNSQFKEKLSKMLFLEIDKINFLKSINANGYYDFKNNDLYIPISIDYISSNIKDEYKLKNLPIYYLIEGMFFALGADKDFKFNEDYKFLLNNIKDSIACVKKIISDKVKENNLEDAFILTRGLSQIIKEKDVHQKLLSLGEAIRSLDNNFIDVQQEEIKVAIDLFENESFPYLYLAILSEAIGENAKAFWSINEYINNGGEKNEFIDEFYCNLQDQINYEKGKELLIKSPEEALKKLLPLIEREQDNALLYYHIGVAYRKLGNHEKAIYYLNESLNLDSAYVETVNEIGINYACVGYYEEAIKYFRKAFEVTKDIEICTNLIMCYINVNDVQNAKLHVKIAEGINKDDEVLMQLKRILEGE</sequence>
<dbReference type="InterPro" id="IPR013105">
    <property type="entry name" value="TPR_2"/>
</dbReference>
<dbReference type="Proteomes" id="UP000184310">
    <property type="component" value="Unassembled WGS sequence"/>
</dbReference>
<feature type="repeat" description="TPR" evidence="3">
    <location>
        <begin position="284"/>
        <end position="317"/>
    </location>
</feature>
<evidence type="ECO:0000313" key="4">
    <source>
        <dbReference type="EMBL" id="SHJ61572.1"/>
    </source>
</evidence>
<dbReference type="PANTHER" id="PTHR44186:SF1">
    <property type="entry name" value="BARDET-BIEDL SYNDROME 4 PROTEIN"/>
    <property type="match status" value="1"/>
</dbReference>
<keyword evidence="2 3" id="KW-0802">TPR repeat</keyword>
<reference evidence="4 5" key="1">
    <citation type="submission" date="2016-11" db="EMBL/GenBank/DDBJ databases">
        <authorList>
            <person name="Jaros S."/>
            <person name="Januszkiewicz K."/>
            <person name="Wedrychowicz H."/>
        </authorList>
    </citation>
    <scope>NUCLEOTIDE SEQUENCE [LARGE SCALE GENOMIC DNA]</scope>
    <source>
        <strain evidence="4 5">DSM 21758</strain>
    </source>
</reference>
<dbReference type="PANTHER" id="PTHR44186">
    <property type="match status" value="1"/>
</dbReference>
<dbReference type="Pfam" id="PF07719">
    <property type="entry name" value="TPR_2"/>
    <property type="match status" value="1"/>
</dbReference>
<accession>A0A1M6KRL4</accession>
<dbReference type="PROSITE" id="PS50005">
    <property type="entry name" value="TPR"/>
    <property type="match status" value="2"/>
</dbReference>
<dbReference type="EMBL" id="FQZB01000009">
    <property type="protein sequence ID" value="SHJ61572.1"/>
    <property type="molecule type" value="Genomic_DNA"/>
</dbReference>
<keyword evidence="5" id="KW-1185">Reference proteome</keyword>
<organism evidence="4 5">
    <name type="scientific">Clostridium cavendishii DSM 21758</name>
    <dbReference type="NCBI Taxonomy" id="1121302"/>
    <lineage>
        <taxon>Bacteria</taxon>
        <taxon>Bacillati</taxon>
        <taxon>Bacillota</taxon>
        <taxon>Clostridia</taxon>
        <taxon>Eubacteriales</taxon>
        <taxon>Clostridiaceae</taxon>
        <taxon>Clostridium</taxon>
    </lineage>
</organism>
<dbReference type="InterPro" id="IPR011990">
    <property type="entry name" value="TPR-like_helical_dom_sf"/>
</dbReference>
<dbReference type="Gene3D" id="1.25.40.10">
    <property type="entry name" value="Tetratricopeptide repeat domain"/>
    <property type="match status" value="1"/>
</dbReference>
<dbReference type="RefSeq" id="WP_072987379.1">
    <property type="nucleotide sequence ID" value="NZ_FQZB01000009.1"/>
</dbReference>
<dbReference type="SMART" id="SM00028">
    <property type="entry name" value="TPR"/>
    <property type="match status" value="2"/>
</dbReference>